<dbReference type="Gene3D" id="3.30.428.10">
    <property type="entry name" value="HIT-like"/>
    <property type="match status" value="1"/>
</dbReference>
<dbReference type="PANTHER" id="PTHR46243:SF1">
    <property type="entry name" value="BIS(5'-ADENOSYL)-TRIPHOSPHATASE"/>
    <property type="match status" value="1"/>
</dbReference>
<protein>
    <submittedName>
        <fullName evidence="2">Uncharacterized protein</fullName>
    </submittedName>
</protein>
<feature type="region of interest" description="Disordered" evidence="1">
    <location>
        <begin position="20"/>
        <end position="46"/>
    </location>
</feature>
<comment type="caution">
    <text evidence="2">The sequence shown here is derived from an EMBL/GenBank/DDBJ whole genome shotgun (WGS) entry which is preliminary data.</text>
</comment>
<evidence type="ECO:0000256" key="1">
    <source>
        <dbReference type="SAM" id="MobiDB-lite"/>
    </source>
</evidence>
<feature type="compositionally biased region" description="Low complexity" evidence="1">
    <location>
        <begin position="36"/>
        <end position="45"/>
    </location>
</feature>
<proteinExistence type="predicted"/>
<accession>A0AA41SJC5</accession>
<gene>
    <name evidence="2" type="ORF">MKW94_011728</name>
</gene>
<dbReference type="InterPro" id="IPR036265">
    <property type="entry name" value="HIT-like_sf"/>
</dbReference>
<sequence length="90" mass="9960">MLKLGNIGKGLVTTKSLFSNRNPKPNFHSCNRILRSSSSSSSSSSVKFPKAMASAEENYMFGPYKIHLNEVFYSTKLSFAMVNLRPLLPG</sequence>
<name>A0AA41SJC5_PAPNU</name>
<organism evidence="2 3">
    <name type="scientific">Papaver nudicaule</name>
    <name type="common">Iceland poppy</name>
    <dbReference type="NCBI Taxonomy" id="74823"/>
    <lineage>
        <taxon>Eukaryota</taxon>
        <taxon>Viridiplantae</taxon>
        <taxon>Streptophyta</taxon>
        <taxon>Embryophyta</taxon>
        <taxon>Tracheophyta</taxon>
        <taxon>Spermatophyta</taxon>
        <taxon>Magnoliopsida</taxon>
        <taxon>Ranunculales</taxon>
        <taxon>Papaveraceae</taxon>
        <taxon>Papaveroideae</taxon>
        <taxon>Papaver</taxon>
    </lineage>
</organism>
<evidence type="ECO:0000313" key="2">
    <source>
        <dbReference type="EMBL" id="MCL7035023.1"/>
    </source>
</evidence>
<dbReference type="InterPro" id="IPR051884">
    <property type="entry name" value="Bis(5'-adenosyl)-TPase_reg"/>
</dbReference>
<evidence type="ECO:0000313" key="3">
    <source>
        <dbReference type="Proteomes" id="UP001177140"/>
    </source>
</evidence>
<dbReference type="AlphaFoldDB" id="A0AA41SJC5"/>
<dbReference type="EMBL" id="JAJJMA010152498">
    <property type="protein sequence ID" value="MCL7035023.1"/>
    <property type="molecule type" value="Genomic_DNA"/>
</dbReference>
<dbReference type="Proteomes" id="UP001177140">
    <property type="component" value="Unassembled WGS sequence"/>
</dbReference>
<reference evidence="2" key="1">
    <citation type="submission" date="2022-03" db="EMBL/GenBank/DDBJ databases">
        <title>A functionally conserved STORR gene fusion in Papaver species that diverged 16.8 million years ago.</title>
        <authorList>
            <person name="Catania T."/>
        </authorList>
    </citation>
    <scope>NUCLEOTIDE SEQUENCE</scope>
    <source>
        <strain evidence="2">S-191538</strain>
    </source>
</reference>
<dbReference type="PANTHER" id="PTHR46243">
    <property type="entry name" value="BIS(5'-ADENOSYL)-TRIPHOSPHATASE"/>
    <property type="match status" value="1"/>
</dbReference>
<keyword evidence="3" id="KW-1185">Reference proteome</keyword>